<dbReference type="GO" id="GO:0017061">
    <property type="term" value="F:S-methyl-5-thioadenosine phosphorylase activity"/>
    <property type="evidence" value="ECO:0007669"/>
    <property type="project" value="UniProtKB-EC"/>
</dbReference>
<dbReference type="STRING" id="36842.SAMN02194393_04703"/>
<comment type="similarity">
    <text evidence="3 11">Belongs to the purine nucleoside phosphorylase YfiH/LACC1 family.</text>
</comment>
<evidence type="ECO:0000256" key="10">
    <source>
        <dbReference type="ARBA" id="ARBA00049893"/>
    </source>
</evidence>
<comment type="function">
    <text evidence="2">Purine nucleoside enzyme that catalyzes the phosphorolysis of adenosine and inosine nucleosides, yielding D-ribose 1-phosphate and the respective free bases, adenine and hypoxanthine. Also catalyzes the phosphorolysis of S-methyl-5'-thioadenosine into adenine and S-methyl-5-thio-alpha-D-ribose 1-phosphate. Also has adenosine deaminase activity.</text>
</comment>
<dbReference type="Gene3D" id="3.60.140.10">
    <property type="entry name" value="CNF1/YfiH-like putative cysteine hydrolases"/>
    <property type="match status" value="1"/>
</dbReference>
<dbReference type="Pfam" id="PF02578">
    <property type="entry name" value="Cu-oxidase_4"/>
    <property type="match status" value="1"/>
</dbReference>
<evidence type="ECO:0000256" key="1">
    <source>
        <dbReference type="ARBA" id="ARBA00000553"/>
    </source>
</evidence>
<dbReference type="InterPro" id="IPR038371">
    <property type="entry name" value="Cu_polyphenol_OxRdtase_sf"/>
</dbReference>
<comment type="catalytic activity">
    <reaction evidence="8">
        <text>adenosine + H2O + H(+) = inosine + NH4(+)</text>
        <dbReference type="Rhea" id="RHEA:24408"/>
        <dbReference type="ChEBI" id="CHEBI:15377"/>
        <dbReference type="ChEBI" id="CHEBI:15378"/>
        <dbReference type="ChEBI" id="CHEBI:16335"/>
        <dbReference type="ChEBI" id="CHEBI:17596"/>
        <dbReference type="ChEBI" id="CHEBI:28938"/>
        <dbReference type="EC" id="3.5.4.4"/>
    </reaction>
    <physiologicalReaction direction="left-to-right" evidence="8">
        <dbReference type="Rhea" id="RHEA:24409"/>
    </physiologicalReaction>
</comment>
<evidence type="ECO:0000256" key="2">
    <source>
        <dbReference type="ARBA" id="ARBA00003215"/>
    </source>
</evidence>
<dbReference type="NCBIfam" id="TIGR00726">
    <property type="entry name" value="peptidoglycan editing factor PgeF"/>
    <property type="match status" value="1"/>
</dbReference>
<keyword evidence="5" id="KW-0479">Metal-binding</keyword>
<dbReference type="GO" id="GO:0005507">
    <property type="term" value="F:copper ion binding"/>
    <property type="evidence" value="ECO:0007669"/>
    <property type="project" value="TreeGrafter"/>
</dbReference>
<evidence type="ECO:0000256" key="4">
    <source>
        <dbReference type="ARBA" id="ARBA00022679"/>
    </source>
</evidence>
<evidence type="ECO:0000256" key="5">
    <source>
        <dbReference type="ARBA" id="ARBA00022723"/>
    </source>
</evidence>
<accession>A0A1T5MHG2</accession>
<dbReference type="InterPro" id="IPR011324">
    <property type="entry name" value="Cytotoxic_necrot_fac-like_cat"/>
</dbReference>
<dbReference type="EMBL" id="FUZT01000015">
    <property type="protein sequence ID" value="SKC87358.1"/>
    <property type="molecule type" value="Genomic_DNA"/>
</dbReference>
<name>A0A1T5MHG2_9FIRM</name>
<reference evidence="12 13" key="1">
    <citation type="submission" date="2017-02" db="EMBL/GenBank/DDBJ databases">
        <authorList>
            <person name="Peterson S.W."/>
        </authorList>
    </citation>
    <scope>NUCLEOTIDE SEQUENCE [LARGE SCALE GENOMIC DNA]</scope>
    <source>
        <strain evidence="12 13">M1</strain>
    </source>
</reference>
<keyword evidence="4" id="KW-0808">Transferase</keyword>
<evidence type="ECO:0000256" key="3">
    <source>
        <dbReference type="ARBA" id="ARBA00007353"/>
    </source>
</evidence>
<evidence type="ECO:0000256" key="9">
    <source>
        <dbReference type="ARBA" id="ARBA00048968"/>
    </source>
</evidence>
<dbReference type="SUPFAM" id="SSF64438">
    <property type="entry name" value="CNF1/YfiH-like putative cysteine hydrolases"/>
    <property type="match status" value="1"/>
</dbReference>
<dbReference type="OrthoDB" id="4279at2"/>
<comment type="catalytic activity">
    <reaction evidence="10">
        <text>S-methyl-5'-thioadenosine + phosphate = 5-(methylsulfanyl)-alpha-D-ribose 1-phosphate + adenine</text>
        <dbReference type="Rhea" id="RHEA:11852"/>
        <dbReference type="ChEBI" id="CHEBI:16708"/>
        <dbReference type="ChEBI" id="CHEBI:17509"/>
        <dbReference type="ChEBI" id="CHEBI:43474"/>
        <dbReference type="ChEBI" id="CHEBI:58533"/>
        <dbReference type="EC" id="2.4.2.28"/>
    </reaction>
    <physiologicalReaction direction="left-to-right" evidence="10">
        <dbReference type="Rhea" id="RHEA:11853"/>
    </physiologicalReaction>
</comment>
<dbReference type="GO" id="GO:0016787">
    <property type="term" value="F:hydrolase activity"/>
    <property type="evidence" value="ECO:0007669"/>
    <property type="project" value="UniProtKB-KW"/>
</dbReference>
<organism evidence="12 13">
    <name type="scientific">Maledivibacter halophilus</name>
    <dbReference type="NCBI Taxonomy" id="36842"/>
    <lineage>
        <taxon>Bacteria</taxon>
        <taxon>Bacillati</taxon>
        <taxon>Bacillota</taxon>
        <taxon>Clostridia</taxon>
        <taxon>Peptostreptococcales</taxon>
        <taxon>Caminicellaceae</taxon>
        <taxon>Maledivibacter</taxon>
    </lineage>
</organism>
<dbReference type="PANTHER" id="PTHR30616">
    <property type="entry name" value="UNCHARACTERIZED PROTEIN YFIH"/>
    <property type="match status" value="1"/>
</dbReference>
<dbReference type="AlphaFoldDB" id="A0A1T5MHG2"/>
<sequence length="273" mass="31040">MKKWKFQKYKENKVLYFKIPSFDESGLVKHCFTTRMGGVSRPPYNSMNLGIKTFDNKSNILTNYEIICKTLEIDINNLVVSDQVHKDKILLVDEEHKGNGILYDSKFSEIDALITDKPNISLVTLYADCVPIFILDKKRKIIALAHGGWRGTVKKIAGKVIKRMICDFNTDPRDCIIGIGPSIGKCCYEVDDYVIDIFKSNYENADEFFEDKGNGKYFLDLWNLNKKSLVEVGVPSQNITISNICTKCNNDIFFSYRAGNGQTGRMAAILQLI</sequence>
<dbReference type="PANTHER" id="PTHR30616:SF2">
    <property type="entry name" value="PURINE NUCLEOSIDE PHOSPHORYLASE LACC1"/>
    <property type="match status" value="1"/>
</dbReference>
<gene>
    <name evidence="12" type="ORF">SAMN02194393_04703</name>
</gene>
<keyword evidence="13" id="KW-1185">Reference proteome</keyword>
<dbReference type="CDD" id="cd16833">
    <property type="entry name" value="YfiH"/>
    <property type="match status" value="1"/>
</dbReference>
<evidence type="ECO:0000256" key="8">
    <source>
        <dbReference type="ARBA" id="ARBA00047989"/>
    </source>
</evidence>
<proteinExistence type="inferred from homology"/>
<dbReference type="Proteomes" id="UP000190285">
    <property type="component" value="Unassembled WGS sequence"/>
</dbReference>
<keyword evidence="7" id="KW-0862">Zinc</keyword>
<evidence type="ECO:0000256" key="11">
    <source>
        <dbReference type="RuleBase" id="RU361274"/>
    </source>
</evidence>
<dbReference type="InterPro" id="IPR003730">
    <property type="entry name" value="Cu_polyphenol_OxRdtase"/>
</dbReference>
<evidence type="ECO:0000256" key="6">
    <source>
        <dbReference type="ARBA" id="ARBA00022801"/>
    </source>
</evidence>
<evidence type="ECO:0000313" key="12">
    <source>
        <dbReference type="EMBL" id="SKC87358.1"/>
    </source>
</evidence>
<comment type="catalytic activity">
    <reaction evidence="9">
        <text>adenosine + phosphate = alpha-D-ribose 1-phosphate + adenine</text>
        <dbReference type="Rhea" id="RHEA:27642"/>
        <dbReference type="ChEBI" id="CHEBI:16335"/>
        <dbReference type="ChEBI" id="CHEBI:16708"/>
        <dbReference type="ChEBI" id="CHEBI:43474"/>
        <dbReference type="ChEBI" id="CHEBI:57720"/>
        <dbReference type="EC" id="2.4.2.1"/>
    </reaction>
    <physiologicalReaction direction="left-to-right" evidence="9">
        <dbReference type="Rhea" id="RHEA:27643"/>
    </physiologicalReaction>
</comment>
<evidence type="ECO:0000256" key="7">
    <source>
        <dbReference type="ARBA" id="ARBA00022833"/>
    </source>
</evidence>
<comment type="catalytic activity">
    <reaction evidence="1">
        <text>inosine + phosphate = alpha-D-ribose 1-phosphate + hypoxanthine</text>
        <dbReference type="Rhea" id="RHEA:27646"/>
        <dbReference type="ChEBI" id="CHEBI:17368"/>
        <dbReference type="ChEBI" id="CHEBI:17596"/>
        <dbReference type="ChEBI" id="CHEBI:43474"/>
        <dbReference type="ChEBI" id="CHEBI:57720"/>
        <dbReference type="EC" id="2.4.2.1"/>
    </reaction>
    <physiologicalReaction direction="left-to-right" evidence="1">
        <dbReference type="Rhea" id="RHEA:27647"/>
    </physiologicalReaction>
</comment>
<protein>
    <recommendedName>
        <fullName evidence="11">Purine nucleoside phosphorylase</fullName>
    </recommendedName>
</protein>
<keyword evidence="6" id="KW-0378">Hydrolase</keyword>
<dbReference type="RefSeq" id="WP_079495195.1">
    <property type="nucleotide sequence ID" value="NZ_FUZT01000015.1"/>
</dbReference>
<evidence type="ECO:0000313" key="13">
    <source>
        <dbReference type="Proteomes" id="UP000190285"/>
    </source>
</evidence>